<evidence type="ECO:0000313" key="4">
    <source>
        <dbReference type="EMBL" id="GHI40042.1"/>
    </source>
</evidence>
<dbReference type="GO" id="GO:0003964">
    <property type="term" value="F:RNA-directed DNA polymerase activity"/>
    <property type="evidence" value="ECO:0007669"/>
    <property type="project" value="UniProtKB-KW"/>
</dbReference>
<dbReference type="Pfam" id="PF08388">
    <property type="entry name" value="GIIM"/>
    <property type="match status" value="1"/>
</dbReference>
<feature type="domain" description="Reverse transcriptase" evidence="2">
    <location>
        <begin position="101"/>
        <end position="341"/>
    </location>
</feature>
<gene>
    <name evidence="3" type="ORF">Sviol_43360</name>
    <name evidence="4" type="ORF">Sviol_44500</name>
    <name evidence="5" type="ORF">Sviol_55240</name>
</gene>
<dbReference type="SUPFAM" id="SSF56672">
    <property type="entry name" value="DNA/RNA polymerases"/>
    <property type="match status" value="1"/>
</dbReference>
<comment type="caution">
    <text evidence="4">The sequence shown here is derived from an EMBL/GenBank/DDBJ whole genome shotgun (WGS) entry which is preliminary data.</text>
</comment>
<feature type="compositionally biased region" description="Polar residues" evidence="1">
    <location>
        <begin position="10"/>
        <end position="23"/>
    </location>
</feature>
<feature type="region of interest" description="Disordered" evidence="1">
    <location>
        <begin position="1"/>
        <end position="23"/>
    </location>
</feature>
<dbReference type="InterPro" id="IPR051083">
    <property type="entry name" value="GrpII_Intron_Splice-Mob/Def"/>
</dbReference>
<dbReference type="NCBIfam" id="TIGR04416">
    <property type="entry name" value="group_II_RT_mat"/>
    <property type="match status" value="1"/>
</dbReference>
<dbReference type="Pfam" id="PF13655">
    <property type="entry name" value="RVT_N"/>
    <property type="match status" value="1"/>
</dbReference>
<dbReference type="InterPro" id="IPR030931">
    <property type="entry name" value="Group_II_RT_mat"/>
</dbReference>
<proteinExistence type="predicted"/>
<keyword evidence="4" id="KW-0808">Transferase</keyword>
<sequence>MNEAVLSDGASRNGTQDADTSWHSTDWAKVERDVRRLRQRIFKAAQEGDHKKVRNLQKLMLRSHSNTLQSVRRVTQQSPGRRTAGVDNYRALTPEDRGRLSLEFSEGKSRSPKPVKRVYIPKANGKRRPLGIPVIRDRVHQARVKNALEPEWEAKFEGRSYGFRPGRGCHDALSMIHKVTARRTAKRLWILDADLAGAFDRISHDHLLESIGTFPAAKDIRGWLKAGVIEEGGFTNTEEGTPQGGVISPLLLNIALHGMESAAGVKTVKTAWNGLVRTAEESPVLVRYADDFVVLCHTKEAACQARNKLEEWLKPRGLTFNEEKTRIVHLAEGFDFLGAHIRKYADGTVLITPSKDAIRRARQRIKQIIQRTNGQGSHEDLILTLNPFVKGWSMYYSPYSSSRAYRNLDFYAFGRLWKWAVKRHRRKGRRWIRSHYWGRYHPKRNDVWVFGNDKVLMHKFAWTKIRRHAAVPANASKDDPALKEYWAKRTATKGLPQLERKLIIGLAVRQKGKCPGCGLDLLEGAGFEPDNLNEWVSWFSAATRAFHVHHVVHRQHGGSDDPRNLELRHTTCHQQLHAGGKDRANARPPRPA</sequence>
<keyword evidence="4" id="KW-0548">Nucleotidyltransferase</keyword>
<dbReference type="EMBL" id="BNDY01000017">
    <property type="protein sequence ID" value="GHI41116.1"/>
    <property type="molecule type" value="Genomic_DNA"/>
</dbReference>
<dbReference type="RefSeq" id="WP_226599054.1">
    <property type="nucleotide sequence ID" value="NZ_BMUA01000071.1"/>
</dbReference>
<dbReference type="PANTHER" id="PTHR34047:SF10">
    <property type="entry name" value="GROUP II INTRON-ASSOCIATED OPEN READING FRAME"/>
    <property type="match status" value="1"/>
</dbReference>
<evidence type="ECO:0000259" key="2">
    <source>
        <dbReference type="PROSITE" id="PS50878"/>
    </source>
</evidence>
<dbReference type="PROSITE" id="PS50878">
    <property type="entry name" value="RT_POL"/>
    <property type="match status" value="1"/>
</dbReference>
<organism evidence="4 6">
    <name type="scientific">Streptomyces violascens</name>
    <dbReference type="NCBI Taxonomy" id="67381"/>
    <lineage>
        <taxon>Bacteria</taxon>
        <taxon>Bacillati</taxon>
        <taxon>Actinomycetota</taxon>
        <taxon>Actinomycetes</taxon>
        <taxon>Kitasatosporales</taxon>
        <taxon>Streptomycetaceae</taxon>
        <taxon>Streptomyces</taxon>
    </lineage>
</organism>
<evidence type="ECO:0000256" key="1">
    <source>
        <dbReference type="SAM" id="MobiDB-lite"/>
    </source>
</evidence>
<dbReference type="InterPro" id="IPR013597">
    <property type="entry name" value="Mat_intron_G2"/>
</dbReference>
<dbReference type="InterPro" id="IPR000477">
    <property type="entry name" value="RT_dom"/>
</dbReference>
<dbReference type="EMBL" id="BNDY01000017">
    <property type="protein sequence ID" value="GHI39928.1"/>
    <property type="molecule type" value="Genomic_DNA"/>
</dbReference>
<dbReference type="Pfam" id="PF01844">
    <property type="entry name" value="HNH"/>
    <property type="match status" value="1"/>
</dbReference>
<dbReference type="InterPro" id="IPR002711">
    <property type="entry name" value="HNH"/>
</dbReference>
<dbReference type="EMBL" id="BNDY01000017">
    <property type="protein sequence ID" value="GHI40042.1"/>
    <property type="molecule type" value="Genomic_DNA"/>
</dbReference>
<reference evidence="4" key="1">
    <citation type="submission" date="2024-05" db="EMBL/GenBank/DDBJ databases">
        <title>Whole genome shotgun sequence of Streptomyces violascens NBRC 12920.</title>
        <authorList>
            <person name="Komaki H."/>
            <person name="Tamura T."/>
        </authorList>
    </citation>
    <scope>NUCLEOTIDE SEQUENCE</scope>
    <source>
        <strain evidence="4">NBRC 12920</strain>
    </source>
</reference>
<dbReference type="Gene3D" id="1.10.30.50">
    <property type="match status" value="1"/>
</dbReference>
<keyword evidence="4" id="KW-0695">RNA-directed DNA polymerase</keyword>
<dbReference type="InterPro" id="IPR043502">
    <property type="entry name" value="DNA/RNA_pol_sf"/>
</dbReference>
<dbReference type="InterPro" id="IPR025960">
    <property type="entry name" value="RVT_N"/>
</dbReference>
<feature type="region of interest" description="Disordered" evidence="1">
    <location>
        <begin position="573"/>
        <end position="592"/>
    </location>
</feature>
<dbReference type="Pfam" id="PF00078">
    <property type="entry name" value="RVT_1"/>
    <property type="match status" value="1"/>
</dbReference>
<protein>
    <submittedName>
        <fullName evidence="4">Group II intron reverse transcriptase/maturase</fullName>
    </submittedName>
</protein>
<keyword evidence="6" id="KW-1185">Reference proteome</keyword>
<dbReference type="CDD" id="cd01651">
    <property type="entry name" value="RT_G2_intron"/>
    <property type="match status" value="1"/>
</dbReference>
<name>A0ABQ3QRZ2_9ACTN</name>
<evidence type="ECO:0000313" key="3">
    <source>
        <dbReference type="EMBL" id="GHI39928.1"/>
    </source>
</evidence>
<accession>A0ABQ3QRZ2</accession>
<dbReference type="Proteomes" id="UP001050808">
    <property type="component" value="Unassembled WGS sequence"/>
</dbReference>
<evidence type="ECO:0000313" key="5">
    <source>
        <dbReference type="EMBL" id="GHI41116.1"/>
    </source>
</evidence>
<dbReference type="PANTHER" id="PTHR34047">
    <property type="entry name" value="NUCLEAR INTRON MATURASE 1, MITOCHONDRIAL-RELATED"/>
    <property type="match status" value="1"/>
</dbReference>
<evidence type="ECO:0000313" key="6">
    <source>
        <dbReference type="Proteomes" id="UP001050808"/>
    </source>
</evidence>